<comment type="caution">
    <text evidence="2">The sequence shown here is derived from an EMBL/GenBank/DDBJ whole genome shotgun (WGS) entry which is preliminary data.</text>
</comment>
<accession>A0ABS7WZA3</accession>
<organism evidence="2 3">
    <name type="scientific">Modicisalibacter tunisiensis</name>
    <dbReference type="NCBI Taxonomy" id="390637"/>
    <lineage>
        <taxon>Bacteria</taxon>
        <taxon>Pseudomonadati</taxon>
        <taxon>Pseudomonadota</taxon>
        <taxon>Gammaproteobacteria</taxon>
        <taxon>Oceanospirillales</taxon>
        <taxon>Halomonadaceae</taxon>
        <taxon>Modicisalibacter</taxon>
    </lineage>
</organism>
<evidence type="ECO:0000313" key="2">
    <source>
        <dbReference type="EMBL" id="MBZ9567958.1"/>
    </source>
</evidence>
<proteinExistence type="predicted"/>
<reference evidence="2 3" key="1">
    <citation type="submission" date="2021-05" db="EMBL/GenBank/DDBJ databases">
        <title>Petroleum and Energy Research Collection (APPE): ex situ preservation of microbial diversity associated with the oil industry and exploitation of its biotechnological potential.</title>
        <authorList>
            <person name="Paixao C.T.M."/>
            <person name="Gomes M.B."/>
            <person name="Oliveira V.M."/>
        </authorList>
    </citation>
    <scope>NUCLEOTIDE SEQUENCE [LARGE SCALE GENOMIC DNA]</scope>
    <source>
        <strain evidence="2 3">LIT2</strain>
    </source>
</reference>
<dbReference type="Proteomes" id="UP001319883">
    <property type="component" value="Unassembled WGS sequence"/>
</dbReference>
<dbReference type="EMBL" id="JAGXFD010000001">
    <property type="protein sequence ID" value="MBZ9567958.1"/>
    <property type="molecule type" value="Genomic_DNA"/>
</dbReference>
<name>A0ABS7WZA3_9GAMM</name>
<feature type="transmembrane region" description="Helical" evidence="1">
    <location>
        <begin position="12"/>
        <end position="29"/>
    </location>
</feature>
<keyword evidence="1" id="KW-1133">Transmembrane helix</keyword>
<sequence length="92" mass="10304">MDRAMYRQLPRLLALGWATLMALVLLWHPEVIRGVEMPWRLPLWLLGVAALGIGFAHGAGLTAGRARGPRYLASRGCWVLLAVFSLLVLWRL</sequence>
<feature type="transmembrane region" description="Helical" evidence="1">
    <location>
        <begin position="72"/>
        <end position="90"/>
    </location>
</feature>
<dbReference type="RefSeq" id="WP_224420915.1">
    <property type="nucleotide sequence ID" value="NZ_JAGXFD010000001.1"/>
</dbReference>
<keyword evidence="1" id="KW-0472">Membrane</keyword>
<evidence type="ECO:0008006" key="4">
    <source>
        <dbReference type="Google" id="ProtNLM"/>
    </source>
</evidence>
<feature type="transmembrane region" description="Helical" evidence="1">
    <location>
        <begin position="41"/>
        <end position="60"/>
    </location>
</feature>
<evidence type="ECO:0000313" key="3">
    <source>
        <dbReference type="Proteomes" id="UP001319883"/>
    </source>
</evidence>
<gene>
    <name evidence="2" type="ORF">KGQ91_09725</name>
</gene>
<keyword evidence="3" id="KW-1185">Reference proteome</keyword>
<evidence type="ECO:0000256" key="1">
    <source>
        <dbReference type="SAM" id="Phobius"/>
    </source>
</evidence>
<protein>
    <recommendedName>
        <fullName evidence="4">Cyd operon protein YbgE</fullName>
    </recommendedName>
</protein>
<keyword evidence="1" id="KW-0812">Transmembrane</keyword>